<gene>
    <name evidence="5" type="ORF">FM119_13160</name>
</gene>
<dbReference type="PANTHER" id="PTHR42932">
    <property type="entry name" value="GENERAL STRESS PROTEIN 20U"/>
    <property type="match status" value="1"/>
</dbReference>
<dbReference type="CDD" id="cd01043">
    <property type="entry name" value="DPS"/>
    <property type="match status" value="1"/>
</dbReference>
<accession>A0A1R4KDZ0</accession>
<dbReference type="Proteomes" id="UP000196778">
    <property type="component" value="Unassembled WGS sequence"/>
</dbReference>
<dbReference type="InterPro" id="IPR023188">
    <property type="entry name" value="DPS_DNA-bd_CS"/>
</dbReference>
<dbReference type="EMBL" id="FUKR01000077">
    <property type="protein sequence ID" value="SJN42233.1"/>
    <property type="molecule type" value="Genomic_DNA"/>
</dbReference>
<dbReference type="PROSITE" id="PS00818">
    <property type="entry name" value="DPS_1"/>
    <property type="match status" value="1"/>
</dbReference>
<feature type="region of interest" description="Disordered" evidence="3">
    <location>
        <begin position="1"/>
        <end position="22"/>
    </location>
</feature>
<dbReference type="EC" id="1.16.3.1" evidence="5"/>
<dbReference type="Pfam" id="PF00210">
    <property type="entry name" value="Ferritin"/>
    <property type="match status" value="1"/>
</dbReference>
<dbReference type="InterPro" id="IPR008331">
    <property type="entry name" value="Ferritin_DPS_dom"/>
</dbReference>
<dbReference type="GO" id="GO:0003677">
    <property type="term" value="F:DNA binding"/>
    <property type="evidence" value="ECO:0007669"/>
    <property type="project" value="UniProtKB-KW"/>
</dbReference>
<dbReference type="SUPFAM" id="SSF47240">
    <property type="entry name" value="Ferritin-like"/>
    <property type="match status" value="1"/>
</dbReference>
<dbReference type="PANTHER" id="PTHR42932:SF2">
    <property type="entry name" value="DNA PROTECTION DURING STARVATION PROTEIN 1"/>
    <property type="match status" value="1"/>
</dbReference>
<keyword evidence="5" id="KW-0238">DNA-binding</keyword>
<dbReference type="GO" id="GO:0008199">
    <property type="term" value="F:ferric iron binding"/>
    <property type="evidence" value="ECO:0007669"/>
    <property type="project" value="InterPro"/>
</dbReference>
<protein>
    <submittedName>
        <fullName evidence="5">Non-specific DNA-binding protein Dps / Iron-binding ferritin-like antioxidant protein / Ferroxidase</fullName>
        <ecNumber evidence="5">1.16.3.1</ecNumber>
    </submittedName>
</protein>
<dbReference type="InterPro" id="IPR012347">
    <property type="entry name" value="Ferritin-like"/>
</dbReference>
<feature type="domain" description="Ferritin/DPS" evidence="4">
    <location>
        <begin position="36"/>
        <end position="169"/>
    </location>
</feature>
<evidence type="ECO:0000313" key="6">
    <source>
        <dbReference type="Proteomes" id="UP000196778"/>
    </source>
</evidence>
<feature type="compositionally biased region" description="Polar residues" evidence="3">
    <location>
        <begin position="1"/>
        <end position="16"/>
    </location>
</feature>
<reference evidence="6" key="1">
    <citation type="submission" date="2017-02" db="EMBL/GenBank/DDBJ databases">
        <authorList>
            <person name="Dridi B."/>
        </authorList>
    </citation>
    <scope>NUCLEOTIDE SEQUENCE [LARGE SCALE GENOMIC DNA]</scope>
    <source>
        <strain evidence="6">EB411</strain>
    </source>
</reference>
<dbReference type="InterPro" id="IPR002177">
    <property type="entry name" value="DPS_DNA-bd"/>
</dbReference>
<evidence type="ECO:0000256" key="2">
    <source>
        <dbReference type="RuleBase" id="RU003875"/>
    </source>
</evidence>
<dbReference type="PRINTS" id="PR01346">
    <property type="entry name" value="HELNAPAPROT"/>
</dbReference>
<evidence type="ECO:0000259" key="4">
    <source>
        <dbReference type="Pfam" id="PF00210"/>
    </source>
</evidence>
<dbReference type="Gene3D" id="1.20.1260.10">
    <property type="match status" value="1"/>
</dbReference>
<sequence length="176" mass="19027">MSTTTITVPQPSGAEQTSEENAEHGFLASQSLADDLQAVLIDLTALHLVGKQAHWNIVGPNFRDLHLNLDEVVGIARASSDDVAERMRALHATPDGRPAVIAAQTTLPEFPQGEVLTHDAIDLITRAIESTVATMRRVHDAVDAADPTSADILHGVIEKLEQQAWFISAETRRPSN</sequence>
<keyword evidence="6" id="KW-1185">Reference proteome</keyword>
<evidence type="ECO:0000256" key="3">
    <source>
        <dbReference type="SAM" id="MobiDB-lite"/>
    </source>
</evidence>
<dbReference type="GO" id="GO:0004322">
    <property type="term" value="F:ferroxidase activity"/>
    <property type="evidence" value="ECO:0007669"/>
    <property type="project" value="UniProtKB-EC"/>
</dbReference>
<name>A0A1R4KDZ0_9MICO</name>
<dbReference type="AlphaFoldDB" id="A0A1R4KDZ0"/>
<dbReference type="PIRSF" id="PIRSF005900">
    <property type="entry name" value="Dps"/>
    <property type="match status" value="1"/>
</dbReference>
<comment type="similarity">
    <text evidence="1 2">Belongs to the Dps family.</text>
</comment>
<keyword evidence="5" id="KW-0560">Oxidoreductase</keyword>
<evidence type="ECO:0000256" key="1">
    <source>
        <dbReference type="ARBA" id="ARBA00009497"/>
    </source>
</evidence>
<dbReference type="OrthoDB" id="9797687at2"/>
<proteinExistence type="inferred from homology"/>
<organism evidence="5 6">
    <name type="scientific">Mycetocola reblochoni REB411</name>
    <dbReference type="NCBI Taxonomy" id="1255698"/>
    <lineage>
        <taxon>Bacteria</taxon>
        <taxon>Bacillati</taxon>
        <taxon>Actinomycetota</taxon>
        <taxon>Actinomycetes</taxon>
        <taxon>Micrococcales</taxon>
        <taxon>Microbacteriaceae</taxon>
        <taxon>Mycetocola</taxon>
    </lineage>
</organism>
<dbReference type="InterPro" id="IPR009078">
    <property type="entry name" value="Ferritin-like_SF"/>
</dbReference>
<dbReference type="RefSeq" id="WP_087138630.1">
    <property type="nucleotide sequence ID" value="NZ_FUKR01000077.1"/>
</dbReference>
<evidence type="ECO:0000313" key="5">
    <source>
        <dbReference type="EMBL" id="SJN42233.1"/>
    </source>
</evidence>